<dbReference type="InterPro" id="IPR029063">
    <property type="entry name" value="SAM-dependent_MTases_sf"/>
</dbReference>
<evidence type="ECO:0000256" key="6">
    <source>
        <dbReference type="SAM" id="MobiDB-lite"/>
    </source>
</evidence>
<sequence length="413" mass="47932">MDRLTREVREEYRHFINVVYAFLRYKHDGAVDSERIYRSMQLLSDDDRELLIEQPATRVIKIIHALMANQRFINVMLSSLSGQVINTDDEADDPMSPASTKKQFNDARSSEDIILDDMRQIVRNSPFCRIPSEIPDSDILPTEDPSVLARNMDWVRTTLRQFVRDWSNEGMEERNQSFTPLLESLQRNVPITNADQPPRVLCPGCGLGRLPYEVLELGYASQGNEISFFMLIGSYFATNFFDGKSAYRIYPYCLATSNRVKHDDQLYMCPIPDAFPAKKDKKRDFSMCTGDFNEVYGTGEHQFDAILTCFFLDTAKNPISYIRTCAKSIREGGLWANIGPLLYHYADFGHKSVELSWEELRPIIAIWFKLVKEEWREANYTSNKRSMMRTQYKCIYFEGIRNNEKVFGQSNVF</sequence>
<keyword evidence="8" id="KW-1185">Reference proteome</keyword>
<gene>
    <name evidence="7" type="ORF">BgAZ_104880</name>
</gene>
<dbReference type="PANTHER" id="PTHR12303">
    <property type="entry name" value="CARNOSINE N-METHYLTRANSFERASE"/>
    <property type="match status" value="1"/>
</dbReference>
<organism evidence="7 8">
    <name type="scientific">Babesia gibsoni</name>
    <dbReference type="NCBI Taxonomy" id="33632"/>
    <lineage>
        <taxon>Eukaryota</taxon>
        <taxon>Sar</taxon>
        <taxon>Alveolata</taxon>
        <taxon>Apicomplexa</taxon>
        <taxon>Aconoidasida</taxon>
        <taxon>Piroplasmida</taxon>
        <taxon>Babesiidae</taxon>
        <taxon>Babesia</taxon>
    </lineage>
</organism>
<evidence type="ECO:0000256" key="5">
    <source>
        <dbReference type="ARBA" id="ARBA00022691"/>
    </source>
</evidence>
<comment type="caution">
    <text evidence="7">The sequence shown here is derived from an EMBL/GenBank/DDBJ whole genome shotgun (WGS) entry which is preliminary data.</text>
</comment>
<protein>
    <recommendedName>
        <fullName evidence="2">carnosine N-methyltransferase</fullName>
        <ecNumber evidence="2">2.1.1.22</ecNumber>
    </recommendedName>
</protein>
<keyword evidence="4" id="KW-0808">Transferase</keyword>
<evidence type="ECO:0000256" key="2">
    <source>
        <dbReference type="ARBA" id="ARBA00012003"/>
    </source>
</evidence>
<comment type="similarity">
    <text evidence="1">Belongs to the carnosine N-methyltransferase family.</text>
</comment>
<name>A0AAD8UU49_BABGI</name>
<proteinExistence type="inferred from homology"/>
<dbReference type="EC" id="2.1.1.22" evidence="2"/>
<dbReference type="InterPro" id="IPR012901">
    <property type="entry name" value="CARME"/>
</dbReference>
<dbReference type="EMBL" id="JAVEPI010000001">
    <property type="protein sequence ID" value="KAK1444582.1"/>
    <property type="molecule type" value="Genomic_DNA"/>
</dbReference>
<dbReference type="SUPFAM" id="SSF53335">
    <property type="entry name" value="S-adenosyl-L-methionine-dependent methyltransferases"/>
    <property type="match status" value="1"/>
</dbReference>
<feature type="region of interest" description="Disordered" evidence="6">
    <location>
        <begin position="87"/>
        <end position="107"/>
    </location>
</feature>
<dbReference type="Gene3D" id="3.40.50.150">
    <property type="entry name" value="Vaccinia Virus protein VP39"/>
    <property type="match status" value="1"/>
</dbReference>
<evidence type="ECO:0000313" key="7">
    <source>
        <dbReference type="EMBL" id="KAK1444582.1"/>
    </source>
</evidence>
<dbReference type="GO" id="GO:0032259">
    <property type="term" value="P:methylation"/>
    <property type="evidence" value="ECO:0007669"/>
    <property type="project" value="UniProtKB-KW"/>
</dbReference>
<dbReference type="GO" id="GO:0030735">
    <property type="term" value="F:carnosine N-methyltransferase activity"/>
    <property type="evidence" value="ECO:0007669"/>
    <property type="project" value="UniProtKB-EC"/>
</dbReference>
<dbReference type="AlphaFoldDB" id="A0AAD8UU49"/>
<evidence type="ECO:0000256" key="3">
    <source>
        <dbReference type="ARBA" id="ARBA00022603"/>
    </source>
</evidence>
<dbReference type="Proteomes" id="UP001230268">
    <property type="component" value="Unassembled WGS sequence"/>
</dbReference>
<keyword evidence="5" id="KW-0949">S-adenosyl-L-methionine</keyword>
<evidence type="ECO:0000256" key="1">
    <source>
        <dbReference type="ARBA" id="ARBA00010086"/>
    </source>
</evidence>
<dbReference type="SMART" id="SM01296">
    <property type="entry name" value="N2227"/>
    <property type="match status" value="1"/>
</dbReference>
<evidence type="ECO:0000256" key="4">
    <source>
        <dbReference type="ARBA" id="ARBA00022679"/>
    </source>
</evidence>
<reference evidence="7" key="1">
    <citation type="submission" date="2023-08" db="EMBL/GenBank/DDBJ databases">
        <title>Draft sequence of the Babesia gibsoni genome.</title>
        <authorList>
            <person name="Yamagishi J.Y."/>
            <person name="Xuan X.X."/>
        </authorList>
    </citation>
    <scope>NUCLEOTIDE SEQUENCE</scope>
    <source>
        <strain evidence="7">Azabu</strain>
    </source>
</reference>
<evidence type="ECO:0000313" key="8">
    <source>
        <dbReference type="Proteomes" id="UP001230268"/>
    </source>
</evidence>
<accession>A0AAD8UU49</accession>
<dbReference type="PANTHER" id="PTHR12303:SF6">
    <property type="entry name" value="CARNOSINE N-METHYLTRANSFERASE"/>
    <property type="match status" value="1"/>
</dbReference>
<dbReference type="Pfam" id="PF07942">
    <property type="entry name" value="CARME"/>
    <property type="match status" value="1"/>
</dbReference>
<keyword evidence="3" id="KW-0489">Methyltransferase</keyword>